<proteinExistence type="predicted"/>
<dbReference type="HOGENOM" id="CLU_3059178_0_0_5"/>
<dbReference type="eggNOG" id="COG1484">
    <property type="taxonomic scope" value="Bacteria"/>
</dbReference>
<evidence type="ECO:0000259" key="1">
    <source>
        <dbReference type="Pfam" id="PF01695"/>
    </source>
</evidence>
<protein>
    <submittedName>
        <fullName evidence="2">DNA replication protein</fullName>
    </submittedName>
</protein>
<feature type="domain" description="IstB-like ATP-binding" evidence="1">
    <location>
        <begin position="6"/>
        <end position="47"/>
    </location>
</feature>
<reference evidence="2 3" key="1">
    <citation type="journal article" date="2013" name="Appl. Environ. Microbiol.">
        <title>Genome analysis suggests that the soil oligotrophic bacterium Agromonas oligotrophica (Bradyrhizobium oligotrophicum) is a nitrogen-fixing symbiont of Aeschynomene indica.</title>
        <authorList>
            <person name="Okubo T."/>
            <person name="Fukushima S."/>
            <person name="Itakura M."/>
            <person name="Oshima K."/>
            <person name="Longtonglang A."/>
            <person name="Teaumroong N."/>
            <person name="Mitsui H."/>
            <person name="Hattori M."/>
            <person name="Hattori R."/>
            <person name="Hattori T."/>
            <person name="Minamisawa K."/>
        </authorList>
    </citation>
    <scope>NUCLEOTIDE SEQUENCE [LARGE SCALE GENOMIC DNA]</scope>
    <source>
        <strain evidence="2 3">S58</strain>
    </source>
</reference>
<dbReference type="Pfam" id="PF01695">
    <property type="entry name" value="IstB_IS21"/>
    <property type="match status" value="1"/>
</dbReference>
<organism evidence="2 3">
    <name type="scientific">Bradyrhizobium oligotrophicum S58</name>
    <dbReference type="NCBI Taxonomy" id="1245469"/>
    <lineage>
        <taxon>Bacteria</taxon>
        <taxon>Pseudomonadati</taxon>
        <taxon>Pseudomonadota</taxon>
        <taxon>Alphaproteobacteria</taxon>
        <taxon>Hyphomicrobiales</taxon>
        <taxon>Nitrobacteraceae</taxon>
        <taxon>Bradyrhizobium</taxon>
    </lineage>
</organism>
<dbReference type="InterPro" id="IPR002611">
    <property type="entry name" value="IstB_ATP-bd"/>
</dbReference>
<accession>M4ZDV4</accession>
<dbReference type="EMBL" id="AP012603">
    <property type="protein sequence ID" value="BAM92003.1"/>
    <property type="molecule type" value="Genomic_DNA"/>
</dbReference>
<dbReference type="KEGG" id="aol:S58_60270"/>
<name>M4ZDV4_9BRAD</name>
<dbReference type="PATRIC" id="fig|1245469.3.peg.6163"/>
<evidence type="ECO:0000313" key="3">
    <source>
        <dbReference type="Proteomes" id="UP000011841"/>
    </source>
</evidence>
<dbReference type="Proteomes" id="UP000011841">
    <property type="component" value="Chromosome"/>
</dbReference>
<dbReference type="AlphaFoldDB" id="M4ZDV4"/>
<keyword evidence="3" id="KW-1185">Reference proteome</keyword>
<dbReference type="STRING" id="1245469.S58_60270"/>
<evidence type="ECO:0000313" key="2">
    <source>
        <dbReference type="EMBL" id="BAM92003.1"/>
    </source>
</evidence>
<dbReference type="GO" id="GO:0005524">
    <property type="term" value="F:ATP binding"/>
    <property type="evidence" value="ECO:0007669"/>
    <property type="project" value="InterPro"/>
</dbReference>
<gene>
    <name evidence="2" type="ORF">S58_60270</name>
</gene>
<sequence>MGADVASQLPVDQWLIGDPTYADAVRYRLVHNAHRIDLKGESPKRTRKPGRKA</sequence>